<name>A0AAP0JX95_9MAGN</name>
<dbReference type="AlphaFoldDB" id="A0AAP0JX95"/>
<evidence type="ECO:0000256" key="1">
    <source>
        <dbReference type="SAM" id="MobiDB-lite"/>
    </source>
</evidence>
<organism evidence="2 3">
    <name type="scientific">Stephania cephalantha</name>
    <dbReference type="NCBI Taxonomy" id="152367"/>
    <lineage>
        <taxon>Eukaryota</taxon>
        <taxon>Viridiplantae</taxon>
        <taxon>Streptophyta</taxon>
        <taxon>Embryophyta</taxon>
        <taxon>Tracheophyta</taxon>
        <taxon>Spermatophyta</taxon>
        <taxon>Magnoliopsida</taxon>
        <taxon>Ranunculales</taxon>
        <taxon>Menispermaceae</taxon>
        <taxon>Menispermoideae</taxon>
        <taxon>Cissampelideae</taxon>
        <taxon>Stephania</taxon>
    </lineage>
</organism>
<evidence type="ECO:0000313" key="2">
    <source>
        <dbReference type="EMBL" id="KAK9141350.1"/>
    </source>
</evidence>
<sequence length="58" mass="6516">MSIHNAHHHHRLILHCKIEPPLLVPQQVEAPIDDPSRGRRGHSSSEPARKTQTLLGSE</sequence>
<reference evidence="2 3" key="1">
    <citation type="submission" date="2024-01" db="EMBL/GenBank/DDBJ databases">
        <title>Genome assemblies of Stephania.</title>
        <authorList>
            <person name="Yang L."/>
        </authorList>
    </citation>
    <scope>NUCLEOTIDE SEQUENCE [LARGE SCALE GENOMIC DNA]</scope>
    <source>
        <strain evidence="2">JXDWG</strain>
        <tissue evidence="2">Leaf</tissue>
    </source>
</reference>
<protein>
    <submittedName>
        <fullName evidence="2">Uncharacterized protein</fullName>
    </submittedName>
</protein>
<comment type="caution">
    <text evidence="2">The sequence shown here is derived from an EMBL/GenBank/DDBJ whole genome shotgun (WGS) entry which is preliminary data.</text>
</comment>
<dbReference type="EMBL" id="JBBNAG010000004">
    <property type="protein sequence ID" value="KAK9141350.1"/>
    <property type="molecule type" value="Genomic_DNA"/>
</dbReference>
<evidence type="ECO:0000313" key="3">
    <source>
        <dbReference type="Proteomes" id="UP001419268"/>
    </source>
</evidence>
<proteinExistence type="predicted"/>
<gene>
    <name evidence="2" type="ORF">Scep_011031</name>
</gene>
<feature type="region of interest" description="Disordered" evidence="1">
    <location>
        <begin position="29"/>
        <end position="58"/>
    </location>
</feature>
<feature type="compositionally biased region" description="Polar residues" evidence="1">
    <location>
        <begin position="44"/>
        <end position="58"/>
    </location>
</feature>
<keyword evidence="3" id="KW-1185">Reference proteome</keyword>
<accession>A0AAP0JX95</accession>
<dbReference type="Proteomes" id="UP001419268">
    <property type="component" value="Unassembled WGS sequence"/>
</dbReference>